<evidence type="ECO:0000313" key="4">
    <source>
        <dbReference type="Proteomes" id="UP001583177"/>
    </source>
</evidence>
<organism evidence="3 4">
    <name type="scientific">Diaporthe australafricana</name>
    <dbReference type="NCBI Taxonomy" id="127596"/>
    <lineage>
        <taxon>Eukaryota</taxon>
        <taxon>Fungi</taxon>
        <taxon>Dikarya</taxon>
        <taxon>Ascomycota</taxon>
        <taxon>Pezizomycotina</taxon>
        <taxon>Sordariomycetes</taxon>
        <taxon>Sordariomycetidae</taxon>
        <taxon>Diaporthales</taxon>
        <taxon>Diaporthaceae</taxon>
        <taxon>Diaporthe</taxon>
    </lineage>
</organism>
<dbReference type="EMBL" id="JAWRVE010000192">
    <property type="protein sequence ID" value="KAL1849951.1"/>
    <property type="molecule type" value="Genomic_DNA"/>
</dbReference>
<feature type="compositionally biased region" description="Polar residues" evidence="1">
    <location>
        <begin position="34"/>
        <end position="47"/>
    </location>
</feature>
<sequence>MSAHSPLAHPQRESNNEYGVITTLEKFYAEQDMENTPANAPKSTTVGTKRKSDTSVDDKNDKLFPKDVPRISEDDPRLYEISPNADTIRNKIRIWIDSGAQKVCDFQDTIGVSPTAYSAFMRGHGPRGGIQSRTYEAAGMFFRERQLQGLPQKLPASASKKAKTADKAKAQALLEVPADVTLPGEKEGNVPVYETCDSIRRQVRAVLKKDGITQAAYLRAIAKWIPGEPKIQPRALRNFLGLRGPAIGCASPVFYGSYVFFEKRRVKEGKPKSKFRQEMEEVHGDKGMDVEHDPRTSRLLLHVSQSCSRDKYGKLHITPVRR</sequence>
<comment type="caution">
    <text evidence="3">The sequence shown here is derived from an EMBL/GenBank/DDBJ whole genome shotgun (WGS) entry which is preliminary data.</text>
</comment>
<evidence type="ECO:0000259" key="2">
    <source>
        <dbReference type="Pfam" id="PF24852"/>
    </source>
</evidence>
<protein>
    <recommendedName>
        <fullName evidence="2">DUF7726 domain-containing protein</fullName>
    </recommendedName>
</protein>
<accession>A0ABR3W0H5</accession>
<name>A0ABR3W0H5_9PEZI</name>
<feature type="region of interest" description="Disordered" evidence="1">
    <location>
        <begin position="29"/>
        <end position="69"/>
    </location>
</feature>
<reference evidence="3 4" key="1">
    <citation type="journal article" date="2024" name="IMA Fungus">
        <title>IMA Genome - F19 : A genome assembly and annotation guide to empower mycologists, including annotated draft genome sequences of Ceratocystis pirilliformis, Diaporthe australafricana, Fusarium ophioides, Paecilomyces lecythidis, and Sporothrix stenoceras.</title>
        <authorList>
            <person name="Aylward J."/>
            <person name="Wilson A.M."/>
            <person name="Visagie C.M."/>
            <person name="Spraker J."/>
            <person name="Barnes I."/>
            <person name="Buitendag C."/>
            <person name="Ceriani C."/>
            <person name="Del Mar Angel L."/>
            <person name="du Plessis D."/>
            <person name="Fuchs T."/>
            <person name="Gasser K."/>
            <person name="Kramer D."/>
            <person name="Li W."/>
            <person name="Munsamy K."/>
            <person name="Piso A."/>
            <person name="Price J.L."/>
            <person name="Sonnekus B."/>
            <person name="Thomas C."/>
            <person name="van der Nest A."/>
            <person name="van Dijk A."/>
            <person name="van Heerden A."/>
            <person name="van Vuuren N."/>
            <person name="Yilmaz N."/>
            <person name="Duong T.A."/>
            <person name="van der Merwe N.A."/>
            <person name="Wingfield M.J."/>
            <person name="Wingfield B.D."/>
        </authorList>
    </citation>
    <scope>NUCLEOTIDE SEQUENCE [LARGE SCALE GENOMIC DNA]</scope>
    <source>
        <strain evidence="3 4">CMW 18300</strain>
    </source>
</reference>
<keyword evidence="4" id="KW-1185">Reference proteome</keyword>
<feature type="compositionally biased region" description="Basic and acidic residues" evidence="1">
    <location>
        <begin position="50"/>
        <end position="69"/>
    </location>
</feature>
<dbReference type="Proteomes" id="UP001583177">
    <property type="component" value="Unassembled WGS sequence"/>
</dbReference>
<feature type="domain" description="DUF7726" evidence="2">
    <location>
        <begin position="190"/>
        <end position="270"/>
    </location>
</feature>
<evidence type="ECO:0000313" key="3">
    <source>
        <dbReference type="EMBL" id="KAL1849951.1"/>
    </source>
</evidence>
<dbReference type="Pfam" id="PF24852">
    <property type="entry name" value="DUF7726"/>
    <property type="match status" value="2"/>
</dbReference>
<feature type="domain" description="DUF7726" evidence="2">
    <location>
        <begin position="81"/>
        <end position="150"/>
    </location>
</feature>
<proteinExistence type="predicted"/>
<feature type="region of interest" description="Disordered" evidence="1">
    <location>
        <begin position="271"/>
        <end position="292"/>
    </location>
</feature>
<dbReference type="PANTHER" id="PTHR42339">
    <property type="entry name" value="HISTONE H1"/>
    <property type="match status" value="1"/>
</dbReference>
<dbReference type="InterPro" id="IPR056143">
    <property type="entry name" value="DUF7726"/>
</dbReference>
<gene>
    <name evidence="3" type="ORF">Daus18300_013085</name>
</gene>
<dbReference type="PANTHER" id="PTHR42339:SF1">
    <property type="entry name" value="HISTONE H1"/>
    <property type="match status" value="1"/>
</dbReference>
<evidence type="ECO:0000256" key="1">
    <source>
        <dbReference type="SAM" id="MobiDB-lite"/>
    </source>
</evidence>